<dbReference type="SUPFAM" id="SSF55277">
    <property type="entry name" value="GYF domain"/>
    <property type="match status" value="1"/>
</dbReference>
<dbReference type="InterPro" id="IPR003169">
    <property type="entry name" value="GYF"/>
</dbReference>
<dbReference type="InterPro" id="IPR036885">
    <property type="entry name" value="SWIB_MDM2_dom_sf"/>
</dbReference>
<keyword evidence="6" id="KW-1185">Reference proteome</keyword>
<dbReference type="Gene3D" id="1.10.245.10">
    <property type="entry name" value="SWIB/MDM2 domain"/>
    <property type="match status" value="1"/>
</dbReference>
<dbReference type="SMART" id="SM00444">
    <property type="entry name" value="GYF"/>
    <property type="match status" value="1"/>
</dbReference>
<dbReference type="SMART" id="SM00719">
    <property type="entry name" value="Plus3"/>
    <property type="match status" value="1"/>
</dbReference>
<dbReference type="Proteomes" id="UP000604825">
    <property type="component" value="Unassembled WGS sequence"/>
</dbReference>
<dbReference type="EMBL" id="CAJGYO010000005">
    <property type="protein sequence ID" value="CAD6228863.1"/>
    <property type="molecule type" value="Genomic_DNA"/>
</dbReference>
<protein>
    <submittedName>
        <fullName evidence="5">Uncharacterized protein</fullName>
    </submittedName>
</protein>
<feature type="domain" description="DM2" evidence="4">
    <location>
        <begin position="209"/>
        <end position="292"/>
    </location>
</feature>
<dbReference type="InterPro" id="IPR036128">
    <property type="entry name" value="Plus3-like_sf"/>
</dbReference>
<evidence type="ECO:0000259" key="3">
    <source>
        <dbReference type="PROSITE" id="PS51360"/>
    </source>
</evidence>
<dbReference type="PROSITE" id="PS51360">
    <property type="entry name" value="PLUS3"/>
    <property type="match status" value="1"/>
</dbReference>
<dbReference type="Pfam" id="PF03126">
    <property type="entry name" value="Plus-3"/>
    <property type="match status" value="1"/>
</dbReference>
<dbReference type="SUPFAM" id="SSF159042">
    <property type="entry name" value="Plus3-like"/>
    <property type="match status" value="1"/>
</dbReference>
<proteinExistence type="predicted"/>
<evidence type="ECO:0000259" key="2">
    <source>
        <dbReference type="PROSITE" id="PS50829"/>
    </source>
</evidence>
<feature type="compositionally biased region" description="Polar residues" evidence="1">
    <location>
        <begin position="176"/>
        <end position="189"/>
    </location>
</feature>
<dbReference type="Pfam" id="PF25980">
    <property type="entry name" value="NERD_plant"/>
    <property type="match status" value="1"/>
</dbReference>
<sequence length="822" mass="93068">MSGKRQRQEKDKMAEECCFICKDSGHDLRVCDSRNCLKAYHPGCVQNKDEGFICDWHICVHCRGRSDYQCLCCPLYSVCCACLGKVEFVQLRKQNKGFCRTCLNLAIAIEKNDPHVAKTYNYEILFKDYWEGIKDAEHLTLVDLEEASDILNRKLNCKEGANLERFPAVDHKSDENTSPDNGANDQTIPFDSKGKQIKANTSQKNKSNKRTYVGWGSRELIGFLSSFGKDTSKPLEEFEIIGVVKGYIKEKKLYQDDKKLRFLCDDKLQPLFTRRKVRCKMIRRFLAVHLASNAVSEDERFCSSEDDDDAPVIKKRPRNSLEPKIAKRVSERSKRHFASLTQNNINLIYLRKTLVISLLMSQPDIFEQKVVGCFVRVKCGQKVHSYEIPRKAYLLGQVTGIMKSENEYKINDTCTNILLCVTGLLDDVSISMLSDEDLAEDECDDLISLAEKGLLKRATVTELEEKVATVHKDIVNHWIERELVRLERKIDIAQMKGLHRTIEETSHKVSSLTHSFLTLVELLDQKKLLNTPAERRRRLEEVPEIVPDTEYREKETELQVAASNSSQESRGATHQAVDSLNVLNGEPSKGATEQIHDCLNVLNKESSEAASKQVDATCEAPSEAHEACLSGVTPDPALHYQMDDTQDGSPTQAMNIDQDESDHSRQAAVAKINEVVEVIDLSSDDDEDPSTGQHKPEGKAMHALRAMNGDVHLEQREPAPATMNGVLQPEQRQPAHTAMNGVLRPEQHGPEHAATNGVSPSALLWQWHYRDPQGETQGPFTLMHMLHWKRLGFFNNEGFRVWKTGQTSEQAILLRDAFLLHL</sequence>
<feature type="region of interest" description="Disordered" evidence="1">
    <location>
        <begin position="168"/>
        <end position="209"/>
    </location>
</feature>
<dbReference type="OrthoDB" id="1870062at2759"/>
<dbReference type="PROSITE" id="PS51925">
    <property type="entry name" value="SWIB_MDM2"/>
    <property type="match status" value="1"/>
</dbReference>
<dbReference type="InterPro" id="IPR058668">
    <property type="entry name" value="NERD_dom"/>
</dbReference>
<evidence type="ECO:0000256" key="1">
    <source>
        <dbReference type="SAM" id="MobiDB-lite"/>
    </source>
</evidence>
<dbReference type="InterPro" id="IPR004343">
    <property type="entry name" value="Plus-3_dom"/>
</dbReference>
<accession>A0A811NR80</accession>
<evidence type="ECO:0000313" key="6">
    <source>
        <dbReference type="Proteomes" id="UP000604825"/>
    </source>
</evidence>
<dbReference type="Gene3D" id="3.30.40.10">
    <property type="entry name" value="Zinc/RING finger domain, C3HC4 (zinc finger)"/>
    <property type="match status" value="1"/>
</dbReference>
<dbReference type="PANTHER" id="PTHR46851:SF21">
    <property type="entry name" value="OS01G0884500 PROTEIN"/>
    <property type="match status" value="1"/>
</dbReference>
<dbReference type="AlphaFoldDB" id="A0A811NR80"/>
<dbReference type="InterPro" id="IPR045894">
    <property type="entry name" value="At5g08430-like"/>
</dbReference>
<dbReference type="Gene3D" id="3.30.1490.40">
    <property type="match status" value="1"/>
</dbReference>
<comment type="caution">
    <text evidence="5">The sequence shown here is derived from an EMBL/GenBank/DDBJ whole genome shotgun (WGS) entry which is preliminary data.</text>
</comment>
<dbReference type="PROSITE" id="PS50829">
    <property type="entry name" value="GYF"/>
    <property type="match status" value="1"/>
</dbReference>
<reference evidence="5" key="1">
    <citation type="submission" date="2020-10" db="EMBL/GenBank/DDBJ databases">
        <authorList>
            <person name="Han B."/>
            <person name="Lu T."/>
            <person name="Zhao Q."/>
            <person name="Huang X."/>
            <person name="Zhao Y."/>
        </authorList>
    </citation>
    <scope>NUCLEOTIDE SEQUENCE</scope>
</reference>
<organism evidence="5 6">
    <name type="scientific">Miscanthus lutarioriparius</name>
    <dbReference type="NCBI Taxonomy" id="422564"/>
    <lineage>
        <taxon>Eukaryota</taxon>
        <taxon>Viridiplantae</taxon>
        <taxon>Streptophyta</taxon>
        <taxon>Embryophyta</taxon>
        <taxon>Tracheophyta</taxon>
        <taxon>Spermatophyta</taxon>
        <taxon>Magnoliopsida</taxon>
        <taxon>Liliopsida</taxon>
        <taxon>Poales</taxon>
        <taxon>Poaceae</taxon>
        <taxon>PACMAD clade</taxon>
        <taxon>Panicoideae</taxon>
        <taxon>Andropogonodae</taxon>
        <taxon>Andropogoneae</taxon>
        <taxon>Saccharinae</taxon>
        <taxon>Miscanthus</taxon>
    </lineage>
</organism>
<feature type="domain" description="Plus3" evidence="3">
    <location>
        <begin position="339"/>
        <end position="475"/>
    </location>
</feature>
<dbReference type="InterPro" id="IPR003121">
    <property type="entry name" value="SWIB_MDM2_domain"/>
</dbReference>
<dbReference type="Gene3D" id="3.90.70.200">
    <property type="entry name" value="Plus-3 domain"/>
    <property type="match status" value="1"/>
</dbReference>
<evidence type="ECO:0000259" key="4">
    <source>
        <dbReference type="PROSITE" id="PS51925"/>
    </source>
</evidence>
<feature type="region of interest" description="Disordered" evidence="1">
    <location>
        <begin position="647"/>
        <end position="666"/>
    </location>
</feature>
<dbReference type="Pfam" id="PF02213">
    <property type="entry name" value="GYF"/>
    <property type="match status" value="1"/>
</dbReference>
<name>A0A811NR80_9POAL</name>
<dbReference type="InterPro" id="IPR035445">
    <property type="entry name" value="GYF-like_dom_sf"/>
</dbReference>
<evidence type="ECO:0000313" key="5">
    <source>
        <dbReference type="EMBL" id="CAD6228863.1"/>
    </source>
</evidence>
<dbReference type="InterPro" id="IPR013083">
    <property type="entry name" value="Znf_RING/FYVE/PHD"/>
</dbReference>
<gene>
    <name evidence="5" type="ORF">NCGR_LOCUS19508</name>
</gene>
<dbReference type="Pfam" id="PF02201">
    <property type="entry name" value="SWIB"/>
    <property type="match status" value="1"/>
</dbReference>
<dbReference type="GO" id="GO:0003677">
    <property type="term" value="F:DNA binding"/>
    <property type="evidence" value="ECO:0007669"/>
    <property type="project" value="InterPro"/>
</dbReference>
<feature type="domain" description="GYF" evidence="2">
    <location>
        <begin position="764"/>
        <end position="819"/>
    </location>
</feature>
<dbReference type="PANTHER" id="PTHR46851">
    <property type="entry name" value="OS01G0884500 PROTEIN"/>
    <property type="match status" value="1"/>
</dbReference>
<dbReference type="SUPFAM" id="SSF47592">
    <property type="entry name" value="SWIB/MDM2 domain"/>
    <property type="match status" value="1"/>
</dbReference>